<dbReference type="PANTHER" id="PTHR46524">
    <property type="entry name" value="CW-TYPE ZINC FINGER"/>
    <property type="match status" value="1"/>
</dbReference>
<keyword evidence="4" id="KW-1185">Reference proteome</keyword>
<feature type="domain" description="CWZF3/5/7 THD" evidence="2">
    <location>
        <begin position="298"/>
        <end position="382"/>
    </location>
</feature>
<feature type="domain" description="CWZF3/5/7 THD" evidence="2">
    <location>
        <begin position="171"/>
        <end position="281"/>
    </location>
</feature>
<accession>A0A833R937</accession>
<feature type="region of interest" description="Disordered" evidence="1">
    <location>
        <begin position="131"/>
        <end position="169"/>
    </location>
</feature>
<organism evidence="3 4">
    <name type="scientific">Carex littledalei</name>
    <dbReference type="NCBI Taxonomy" id="544730"/>
    <lineage>
        <taxon>Eukaryota</taxon>
        <taxon>Viridiplantae</taxon>
        <taxon>Streptophyta</taxon>
        <taxon>Embryophyta</taxon>
        <taxon>Tracheophyta</taxon>
        <taxon>Spermatophyta</taxon>
        <taxon>Magnoliopsida</taxon>
        <taxon>Liliopsida</taxon>
        <taxon>Poales</taxon>
        <taxon>Cyperaceae</taxon>
        <taxon>Cyperoideae</taxon>
        <taxon>Cariceae</taxon>
        <taxon>Carex</taxon>
        <taxon>Carex subgen. Euthyceras</taxon>
    </lineage>
</organism>
<dbReference type="InterPro" id="IPR056406">
    <property type="entry name" value="THD_CWZF3/5/7"/>
</dbReference>
<comment type="caution">
    <text evidence="3">The sequence shown here is derived from an EMBL/GenBank/DDBJ whole genome shotgun (WGS) entry which is preliminary data.</text>
</comment>
<dbReference type="Pfam" id="PF24756">
    <property type="entry name" value="THD_CWZF3-5-7"/>
    <property type="match status" value="2"/>
</dbReference>
<dbReference type="PANTHER" id="PTHR46524:SF7">
    <property type="entry name" value="CW-TYPE ZINC FINGER"/>
    <property type="match status" value="1"/>
</dbReference>
<proteinExistence type="predicted"/>
<feature type="compositionally biased region" description="Polar residues" evidence="1">
    <location>
        <begin position="137"/>
        <end position="153"/>
    </location>
</feature>
<gene>
    <name evidence="3" type="ORF">FCM35_KLT09579</name>
</gene>
<evidence type="ECO:0000313" key="3">
    <source>
        <dbReference type="EMBL" id="KAF3340735.1"/>
    </source>
</evidence>
<reference evidence="3" key="1">
    <citation type="submission" date="2020-01" db="EMBL/GenBank/DDBJ databases">
        <title>Genome sequence of Kobresia littledalei, the first chromosome-level genome in the family Cyperaceae.</title>
        <authorList>
            <person name="Qu G."/>
        </authorList>
    </citation>
    <scope>NUCLEOTIDE SEQUENCE</scope>
    <source>
        <strain evidence="3">C.B.Clarke</strain>
        <tissue evidence="3">Leaf</tissue>
    </source>
</reference>
<dbReference type="InterPro" id="IPR055300">
    <property type="entry name" value="CWZF3/5/7"/>
</dbReference>
<evidence type="ECO:0000313" key="4">
    <source>
        <dbReference type="Proteomes" id="UP000623129"/>
    </source>
</evidence>
<evidence type="ECO:0000259" key="2">
    <source>
        <dbReference type="Pfam" id="PF24756"/>
    </source>
</evidence>
<sequence length="401" mass="43983">MSAPRLASSNRKNIIRIRIKKSEEAGAVIRSTKEELYNNSSSDMKPPESTCCSSSQVARVAQPESPSRILELMTAYPLAGRPMHSPLKRRISDLLPLSNQMGKLAHKRTSEGILESGRNQKRRKLVYNSVREKGTDSEGSSGSHQILTSTGSSCVPKAKGKIGDSTDVPKANESEESFLLLNEARNLKHRADRLKREGERTLSMILYFGAVLKFLRVASLWEHGQGENNEAAVRLYLDTAKLCQYCATECENTNNMPAAALAYKAMELAHMKAAALVYTSSSLFNVPASANEAACLREGEKPLSMILYFRVVLKFLRVASLLEHGQGENNEVSMRFYSDTAKLCQYCAAECGKENNIPAAALAYKAMELAHMKAAALAYTSSFIYNMPVAALITSPAIATN</sequence>
<dbReference type="AlphaFoldDB" id="A0A833R937"/>
<name>A0A833R937_9POAL</name>
<evidence type="ECO:0000256" key="1">
    <source>
        <dbReference type="SAM" id="MobiDB-lite"/>
    </source>
</evidence>
<dbReference type="EMBL" id="SWLB01000002">
    <property type="protein sequence ID" value="KAF3340735.1"/>
    <property type="molecule type" value="Genomic_DNA"/>
</dbReference>
<dbReference type="Proteomes" id="UP000623129">
    <property type="component" value="Unassembled WGS sequence"/>
</dbReference>
<protein>
    <recommendedName>
        <fullName evidence="2">CWZF3/5/7 THD domain-containing protein</fullName>
    </recommendedName>
</protein>